<dbReference type="PRINTS" id="PR00390">
    <property type="entry name" value="PHPHLIPASEC"/>
</dbReference>
<dbReference type="Proteomes" id="UP000663832">
    <property type="component" value="Unassembled WGS sequence"/>
</dbReference>
<dbReference type="GO" id="GO:0016042">
    <property type="term" value="P:lipid catabolic process"/>
    <property type="evidence" value="ECO:0007669"/>
    <property type="project" value="UniProtKB-KW"/>
</dbReference>
<dbReference type="SUPFAM" id="SSF49562">
    <property type="entry name" value="C2 domain (Calcium/lipid-binding domain, CaLB)"/>
    <property type="match status" value="1"/>
</dbReference>
<evidence type="ECO:0000259" key="9">
    <source>
        <dbReference type="PROSITE" id="PS50003"/>
    </source>
</evidence>
<evidence type="ECO:0000259" key="10">
    <source>
        <dbReference type="PROSITE" id="PS50004"/>
    </source>
</evidence>
<keyword evidence="5 8" id="KW-0443">Lipid metabolism</keyword>
<dbReference type="Gene3D" id="2.30.29.30">
    <property type="entry name" value="Pleckstrin-homology domain (PH domain)/Phosphotyrosine-binding domain (PTB)"/>
    <property type="match status" value="1"/>
</dbReference>
<name>A0A813VTH2_9BILA</name>
<keyword evidence="4 8" id="KW-0442">Lipid degradation</keyword>
<dbReference type="Pfam" id="PF16457">
    <property type="entry name" value="PH_12"/>
    <property type="match status" value="1"/>
</dbReference>
<dbReference type="SUPFAM" id="SSF47473">
    <property type="entry name" value="EF-hand"/>
    <property type="match status" value="1"/>
</dbReference>
<dbReference type="Proteomes" id="UP000663877">
    <property type="component" value="Unassembled WGS sequence"/>
</dbReference>
<dbReference type="InterPro" id="IPR000008">
    <property type="entry name" value="C2_dom"/>
</dbReference>
<dbReference type="Gene3D" id="1.10.238.10">
    <property type="entry name" value="EF-hand"/>
    <property type="match status" value="2"/>
</dbReference>
<keyword evidence="6" id="KW-0807">Transducer</keyword>
<dbReference type="SMART" id="SM00148">
    <property type="entry name" value="PLCXc"/>
    <property type="match status" value="1"/>
</dbReference>
<sequence>MSSINKEQMDEILNKLKIGSILTKRKRTGDKASYHYFLHKNEHFVSSTRVENAFTKAPRYYIHQIDEIRMGLNTRTFHRLLRHQYIKPEDDQYAFSIFYNNYRREVHLIAEDTETRDRWIQGLQYLMQAHGQKRQRHVIDEASWIMNYFYLADKDGSDTLTKKECRQLLVNSFNAKVSDKEFETLFKEADKSGEGLLTSDEFIEFFRLFTRRKDLYRIMKKYVKNAENQSMDTITMSVDELLNFLRNVQNQTVIERPEKQSRFDFSLQLISTLEQAQDLINEFESNIELKQKGQLSLLGFRNLLLADDFALMKPWCSRYIYQDMTRPLNNYYIKTSHNTYLFNNQLMGDSNPEAYNRAFQTGCRAVEIDCYDGDNGRPIVKHGFTLVKPCLFESIIRFIEPNLFKTSPYPVILDLENHCSVEQQHEMARILQDILGDRLVSESLLTKESTNLPSPEDLKYKVLVRGVKIPSPIDMPQTIETKDINGMANLTVVENALANLIVYFQNVPYRDYEYAKDNHLCYHSPNVAEKNFDKATKSDPMGVIRQTLKTSLRMYPDGLRQDSSNPDPIYPWNFGVQMVALNYQNDDSVMSLAYGKFMDNGRCGYVLKPPYLIDVDKTLFNPLNYIVKPKTHSDHIIESPQCVIITIISAQFLSRANETTSDIPDPYVMISTHGIACDQQTQKTKTIENNGFDPEWNETFQFDIHFPQMCLVRFDVYDHDTFSRDDRLAYFCLPLTTMQSGYRHIHLRAKNNNLTYSTLFIHVQFKAI</sequence>
<feature type="domain" description="EF-hand" evidence="12">
    <location>
        <begin position="177"/>
        <end position="212"/>
    </location>
</feature>
<dbReference type="SMART" id="SM00054">
    <property type="entry name" value="EFh"/>
    <property type="match status" value="2"/>
</dbReference>
<accession>A0A813VTH2</accession>
<dbReference type="SMART" id="SM00239">
    <property type="entry name" value="C2"/>
    <property type="match status" value="1"/>
</dbReference>
<evidence type="ECO:0000259" key="12">
    <source>
        <dbReference type="PROSITE" id="PS50222"/>
    </source>
</evidence>
<dbReference type="CDD" id="cd08558">
    <property type="entry name" value="PI-PLCc_eukaryota"/>
    <property type="match status" value="1"/>
</dbReference>
<dbReference type="InterPro" id="IPR017946">
    <property type="entry name" value="PLC-like_Pdiesterase_TIM-brl"/>
</dbReference>
<comment type="cofactor">
    <cofactor evidence="1">
        <name>Ca(2+)</name>
        <dbReference type="ChEBI" id="CHEBI:29108"/>
    </cofactor>
</comment>
<evidence type="ECO:0000256" key="8">
    <source>
        <dbReference type="RuleBase" id="RU361133"/>
    </source>
</evidence>
<gene>
    <name evidence="13" type="ORF">BJG266_LOCUS7822</name>
    <name evidence="14" type="ORF">QVE165_LOCUS31627</name>
    <name evidence="15" type="ORF">QVE165_LOCUS31687</name>
</gene>
<evidence type="ECO:0000256" key="5">
    <source>
        <dbReference type="ARBA" id="ARBA00023098"/>
    </source>
</evidence>
<dbReference type="PROSITE" id="PS50222">
    <property type="entry name" value="EF_HAND_2"/>
    <property type="match status" value="1"/>
</dbReference>
<dbReference type="Pfam" id="PF00168">
    <property type="entry name" value="C2"/>
    <property type="match status" value="1"/>
</dbReference>
<dbReference type="InterPro" id="IPR035892">
    <property type="entry name" value="C2_domain_sf"/>
</dbReference>
<evidence type="ECO:0000259" key="11">
    <source>
        <dbReference type="PROSITE" id="PS50008"/>
    </source>
</evidence>
<dbReference type="Pfam" id="PF00387">
    <property type="entry name" value="PI-PLC-Y"/>
    <property type="match status" value="1"/>
</dbReference>
<evidence type="ECO:0000313" key="13">
    <source>
        <dbReference type="EMBL" id="CAF0850662.1"/>
    </source>
</evidence>
<comment type="catalytic activity">
    <reaction evidence="7">
        <text>a 1,2-diacyl-sn-glycero-3-phospho-(1D-myo-inositol-4,5-bisphosphate) + H2O = 1D-myo-inositol 1,4,5-trisphosphate + a 1,2-diacyl-sn-glycerol + H(+)</text>
        <dbReference type="Rhea" id="RHEA:33179"/>
        <dbReference type="ChEBI" id="CHEBI:15377"/>
        <dbReference type="ChEBI" id="CHEBI:15378"/>
        <dbReference type="ChEBI" id="CHEBI:17815"/>
        <dbReference type="ChEBI" id="CHEBI:58456"/>
        <dbReference type="ChEBI" id="CHEBI:203600"/>
        <dbReference type="EC" id="3.1.4.11"/>
    </reaction>
    <physiologicalReaction direction="left-to-right" evidence="7">
        <dbReference type="Rhea" id="RHEA:33180"/>
    </physiologicalReaction>
</comment>
<dbReference type="Pfam" id="PF13499">
    <property type="entry name" value="EF-hand_7"/>
    <property type="match status" value="1"/>
</dbReference>
<comment type="caution">
    <text evidence="13">The sequence shown here is derived from an EMBL/GenBank/DDBJ whole genome shotgun (WGS) entry which is preliminary data.</text>
</comment>
<dbReference type="SMART" id="SM00149">
    <property type="entry name" value="PLCYc"/>
    <property type="match status" value="1"/>
</dbReference>
<dbReference type="InterPro" id="IPR001849">
    <property type="entry name" value="PH_domain"/>
</dbReference>
<evidence type="ECO:0000256" key="1">
    <source>
        <dbReference type="ARBA" id="ARBA00001913"/>
    </source>
</evidence>
<dbReference type="PROSITE" id="PS50004">
    <property type="entry name" value="C2"/>
    <property type="match status" value="1"/>
</dbReference>
<dbReference type="OrthoDB" id="269822at2759"/>
<organism evidence="13 17">
    <name type="scientific">Adineta steineri</name>
    <dbReference type="NCBI Taxonomy" id="433720"/>
    <lineage>
        <taxon>Eukaryota</taxon>
        <taxon>Metazoa</taxon>
        <taxon>Spiralia</taxon>
        <taxon>Gnathifera</taxon>
        <taxon>Rotifera</taxon>
        <taxon>Eurotatoria</taxon>
        <taxon>Bdelloidea</taxon>
        <taxon>Adinetida</taxon>
        <taxon>Adinetidae</taxon>
        <taxon>Adineta</taxon>
    </lineage>
</organism>
<evidence type="ECO:0000256" key="2">
    <source>
        <dbReference type="ARBA" id="ARBA00012368"/>
    </source>
</evidence>
<dbReference type="GO" id="GO:0035556">
    <property type="term" value="P:intracellular signal transduction"/>
    <property type="evidence" value="ECO:0007669"/>
    <property type="project" value="InterPro"/>
</dbReference>
<keyword evidence="16" id="KW-1185">Reference proteome</keyword>
<dbReference type="InterPro" id="IPR001192">
    <property type="entry name" value="PI-PLC_fam"/>
</dbReference>
<dbReference type="PROSITE" id="PS50008">
    <property type="entry name" value="PIPLC_Y_DOMAIN"/>
    <property type="match status" value="1"/>
</dbReference>
<evidence type="ECO:0000256" key="7">
    <source>
        <dbReference type="ARBA" id="ARBA00023674"/>
    </source>
</evidence>
<dbReference type="InterPro" id="IPR001711">
    <property type="entry name" value="PLipase_C_Pinositol-sp_Y"/>
</dbReference>
<feature type="domain" description="PI-PLC Y-box" evidence="11">
    <location>
        <begin position="497"/>
        <end position="612"/>
    </location>
</feature>
<evidence type="ECO:0000313" key="14">
    <source>
        <dbReference type="EMBL" id="CAF1308013.1"/>
    </source>
</evidence>
<evidence type="ECO:0000313" key="17">
    <source>
        <dbReference type="Proteomes" id="UP000663877"/>
    </source>
</evidence>
<evidence type="ECO:0000313" key="16">
    <source>
        <dbReference type="Proteomes" id="UP000663832"/>
    </source>
</evidence>
<protein>
    <recommendedName>
        <fullName evidence="2 8">Phosphoinositide phospholipase C</fullName>
        <ecNumber evidence="2 8">3.1.4.11</ecNumber>
    </recommendedName>
</protein>
<dbReference type="PROSITE" id="PS00018">
    <property type="entry name" value="EF_HAND_1"/>
    <property type="match status" value="1"/>
</dbReference>
<dbReference type="EMBL" id="CAJNOI010000024">
    <property type="protein sequence ID" value="CAF0850662.1"/>
    <property type="molecule type" value="Genomic_DNA"/>
</dbReference>
<evidence type="ECO:0000256" key="4">
    <source>
        <dbReference type="ARBA" id="ARBA00022963"/>
    </source>
</evidence>
<dbReference type="Gene3D" id="2.60.40.150">
    <property type="entry name" value="C2 domain"/>
    <property type="match status" value="1"/>
</dbReference>
<dbReference type="CDD" id="cd00275">
    <property type="entry name" value="C2_PLC_like"/>
    <property type="match status" value="1"/>
</dbReference>
<dbReference type="EMBL" id="CAJNOM010000272">
    <property type="protein sequence ID" value="CAF1308013.1"/>
    <property type="molecule type" value="Genomic_DNA"/>
</dbReference>
<dbReference type="InterPro" id="IPR000909">
    <property type="entry name" value="PLipase_C_PInositol-sp_X_dom"/>
</dbReference>
<feature type="domain" description="C2" evidence="10">
    <location>
        <begin position="623"/>
        <end position="749"/>
    </location>
</feature>
<dbReference type="InterPro" id="IPR002048">
    <property type="entry name" value="EF_hand_dom"/>
</dbReference>
<keyword evidence="8" id="KW-0378">Hydrolase</keyword>
<dbReference type="SUPFAM" id="SSF50729">
    <property type="entry name" value="PH domain-like"/>
    <property type="match status" value="1"/>
</dbReference>
<dbReference type="InterPro" id="IPR018247">
    <property type="entry name" value="EF_Hand_1_Ca_BS"/>
</dbReference>
<dbReference type="PROSITE" id="PS50007">
    <property type="entry name" value="PIPLC_X_DOMAIN"/>
    <property type="match status" value="1"/>
</dbReference>
<dbReference type="GO" id="GO:0004435">
    <property type="term" value="F:phosphatidylinositol-4,5-bisphosphate phospholipase C activity"/>
    <property type="evidence" value="ECO:0007669"/>
    <property type="project" value="UniProtKB-EC"/>
</dbReference>
<keyword evidence="3" id="KW-0106">Calcium</keyword>
<dbReference type="PANTHER" id="PTHR10336">
    <property type="entry name" value="PHOSPHOINOSITIDE-SPECIFIC PHOSPHOLIPASE C FAMILY PROTEIN"/>
    <property type="match status" value="1"/>
</dbReference>
<dbReference type="EC" id="3.1.4.11" evidence="2 8"/>
<dbReference type="Gene3D" id="3.20.20.190">
    <property type="entry name" value="Phosphatidylinositol (PI) phosphodiesterase"/>
    <property type="match status" value="1"/>
</dbReference>
<dbReference type="PROSITE" id="PS50003">
    <property type="entry name" value="PH_DOMAIN"/>
    <property type="match status" value="1"/>
</dbReference>
<evidence type="ECO:0000256" key="3">
    <source>
        <dbReference type="ARBA" id="ARBA00022837"/>
    </source>
</evidence>
<evidence type="ECO:0000313" key="15">
    <source>
        <dbReference type="EMBL" id="CAF1309106.1"/>
    </source>
</evidence>
<dbReference type="Pfam" id="PF00388">
    <property type="entry name" value="PI-PLC-X"/>
    <property type="match status" value="1"/>
</dbReference>
<dbReference type="GO" id="GO:0005509">
    <property type="term" value="F:calcium ion binding"/>
    <property type="evidence" value="ECO:0007669"/>
    <property type="project" value="InterPro"/>
</dbReference>
<dbReference type="EMBL" id="CAJNOM010000273">
    <property type="protein sequence ID" value="CAF1309106.1"/>
    <property type="molecule type" value="Genomic_DNA"/>
</dbReference>
<reference evidence="13" key="1">
    <citation type="submission" date="2021-02" db="EMBL/GenBank/DDBJ databases">
        <authorList>
            <person name="Nowell W R."/>
        </authorList>
    </citation>
    <scope>NUCLEOTIDE SEQUENCE</scope>
</reference>
<dbReference type="InterPro" id="IPR011993">
    <property type="entry name" value="PH-like_dom_sf"/>
</dbReference>
<evidence type="ECO:0000256" key="6">
    <source>
        <dbReference type="ARBA" id="ARBA00023224"/>
    </source>
</evidence>
<feature type="domain" description="PH" evidence="9">
    <location>
        <begin position="1"/>
        <end position="128"/>
    </location>
</feature>
<dbReference type="AlphaFoldDB" id="A0A813VTH2"/>
<dbReference type="SUPFAM" id="SSF51695">
    <property type="entry name" value="PLC-like phosphodiesterases"/>
    <property type="match status" value="1"/>
</dbReference>
<proteinExistence type="predicted"/>
<dbReference type="InterPro" id="IPR011992">
    <property type="entry name" value="EF-hand-dom_pair"/>
</dbReference>